<accession>A0A0F9M6P0</accession>
<organism evidence="3">
    <name type="scientific">marine sediment metagenome</name>
    <dbReference type="NCBI Taxonomy" id="412755"/>
    <lineage>
        <taxon>unclassified sequences</taxon>
        <taxon>metagenomes</taxon>
        <taxon>ecological metagenomes</taxon>
    </lineage>
</organism>
<sequence length="270" mass="31965">MTKDDVIFVSFYTATAEPFPRRVARKLQQMGITREEFSYAAHAKLLIESLEKYELHYEVEKIDDVDWHAAVCSKPAFILKMMKKHESKYKAIIWVDADSYFAKNPYELWHIRGDLACRVVKRPRSHPRPRTTEVHMGLLYVALNKHSWALVEEWVKRMDDVPPTERCPEQEALYALLLERRDSIRWVDLPDRFAQAIGWGHQFAVCVQFQQSRYEREVEKLVARLDALEPIRPHDWPRDPRLHPPPARTIEETRKLQAWGRAKRKSPPKE</sequence>
<dbReference type="AlphaFoldDB" id="A0A0F9M6P0"/>
<protein>
    <recommendedName>
        <fullName evidence="2">Nucleotide-diphospho-sugar transferase domain-containing protein</fullName>
    </recommendedName>
</protein>
<feature type="region of interest" description="Disordered" evidence="1">
    <location>
        <begin position="234"/>
        <end position="270"/>
    </location>
</feature>
<evidence type="ECO:0000256" key="1">
    <source>
        <dbReference type="SAM" id="MobiDB-lite"/>
    </source>
</evidence>
<evidence type="ECO:0000259" key="2">
    <source>
        <dbReference type="Pfam" id="PF03407"/>
    </source>
</evidence>
<gene>
    <name evidence="3" type="ORF">LCGC14_1110840</name>
</gene>
<feature type="compositionally biased region" description="Basic residues" evidence="1">
    <location>
        <begin position="261"/>
        <end position="270"/>
    </location>
</feature>
<dbReference type="InterPro" id="IPR029044">
    <property type="entry name" value="Nucleotide-diphossugar_trans"/>
</dbReference>
<evidence type="ECO:0000313" key="3">
    <source>
        <dbReference type="EMBL" id="KKN03120.1"/>
    </source>
</evidence>
<dbReference type="EMBL" id="LAZR01005070">
    <property type="protein sequence ID" value="KKN03120.1"/>
    <property type="molecule type" value="Genomic_DNA"/>
</dbReference>
<reference evidence="3" key="1">
    <citation type="journal article" date="2015" name="Nature">
        <title>Complex archaea that bridge the gap between prokaryotes and eukaryotes.</title>
        <authorList>
            <person name="Spang A."/>
            <person name="Saw J.H."/>
            <person name="Jorgensen S.L."/>
            <person name="Zaremba-Niedzwiedzka K."/>
            <person name="Martijn J."/>
            <person name="Lind A.E."/>
            <person name="van Eijk R."/>
            <person name="Schleper C."/>
            <person name="Guy L."/>
            <person name="Ettema T.J."/>
        </authorList>
    </citation>
    <scope>NUCLEOTIDE SEQUENCE</scope>
</reference>
<dbReference type="Pfam" id="PF03407">
    <property type="entry name" value="Nucleotid_trans"/>
    <property type="match status" value="1"/>
</dbReference>
<name>A0A0F9M6P0_9ZZZZ</name>
<dbReference type="InterPro" id="IPR005069">
    <property type="entry name" value="Nucl-diP-sugar_transferase"/>
</dbReference>
<dbReference type="SUPFAM" id="SSF53448">
    <property type="entry name" value="Nucleotide-diphospho-sugar transferases"/>
    <property type="match status" value="1"/>
</dbReference>
<proteinExistence type="predicted"/>
<feature type="domain" description="Nucleotide-diphospho-sugar transferase" evidence="2">
    <location>
        <begin position="58"/>
        <end position="179"/>
    </location>
</feature>
<comment type="caution">
    <text evidence="3">The sequence shown here is derived from an EMBL/GenBank/DDBJ whole genome shotgun (WGS) entry which is preliminary data.</text>
</comment>